<sequence>MKNILLSLIGIGKGQNGKGYIKTKYKFENGQIYETAFFGSALYRYISTEKNIDKWFIFGTNKSSWSEIIDTVEENQDILEELYIKVRDEEKNGISENTLKEWQEKLSKFIPGIELILTDPLDYKFYVEFLIKNLPDDDLFMILDITHGYRFMPFILSFSLMYIKNFKKIADLDIYYGAFEMKKEVTPVIKIDFINELFKLSTSYELYKYSGYFPEILKNLGIQNTQNIYFQIEMNWRPQKELRDIITKLDNIKEEYKVVCAKNIKKELQPLLEKELLEDRMVERAKYFFEKNQYLKSLILIYEAITICMLKRSGVSNIHEISNRKDFIRDKIPQILKEEWMQNTFKTLEGVRNSAVHGNIRDNSIYQHIKDKEKFSELFKSSLILYEKLKK</sequence>
<dbReference type="NCBIfam" id="TIGR02549">
    <property type="entry name" value="CRISPR_DxTHG"/>
    <property type="match status" value="1"/>
</dbReference>
<dbReference type="Gene3D" id="3.40.50.10640">
    <property type="entry name" value="SSO1389-like"/>
    <property type="match status" value="1"/>
</dbReference>
<dbReference type="SUPFAM" id="SSF160980">
    <property type="entry name" value="SSO1389-like"/>
    <property type="match status" value="1"/>
</dbReference>
<reference evidence="1" key="1">
    <citation type="journal article" date="2020" name="mSystems">
        <title>Genome- and Community-Level Interaction Insights into Carbon Utilization and Element Cycling Functions of Hydrothermarchaeota in Hydrothermal Sediment.</title>
        <authorList>
            <person name="Zhou Z."/>
            <person name="Liu Y."/>
            <person name="Xu W."/>
            <person name="Pan J."/>
            <person name="Luo Z.H."/>
            <person name="Li M."/>
        </authorList>
    </citation>
    <scope>NUCLEOTIDE SEQUENCE [LARGE SCALE GENOMIC DNA]</scope>
    <source>
        <strain evidence="1">SpSt-751</strain>
    </source>
</reference>
<comment type="caution">
    <text evidence="1">The sequence shown here is derived from an EMBL/GenBank/DDBJ whole genome shotgun (WGS) entry which is preliminary data.</text>
</comment>
<protein>
    <submittedName>
        <fullName evidence="1">TIGR02221 family CRISPR-associated protein</fullName>
    </submittedName>
</protein>
<dbReference type="EMBL" id="DTGA01000059">
    <property type="protein sequence ID" value="HGB30750.1"/>
    <property type="molecule type" value="Genomic_DNA"/>
</dbReference>
<dbReference type="InterPro" id="IPR013383">
    <property type="entry name" value="CRISPR-assoc_prot_DxTHG_CS"/>
</dbReference>
<dbReference type="InterPro" id="IPR011742">
    <property type="entry name" value="CRISPR-assoc_prot_TM1812"/>
</dbReference>
<organism evidence="1">
    <name type="scientific">Dictyoglomus turgidum</name>
    <dbReference type="NCBI Taxonomy" id="513050"/>
    <lineage>
        <taxon>Bacteria</taxon>
        <taxon>Pseudomonadati</taxon>
        <taxon>Dictyoglomota</taxon>
        <taxon>Dictyoglomia</taxon>
        <taxon>Dictyoglomales</taxon>
        <taxon>Dictyoglomaceae</taxon>
        <taxon>Dictyoglomus</taxon>
    </lineage>
</organism>
<proteinExistence type="predicted"/>
<dbReference type="NCBIfam" id="TIGR02221">
    <property type="entry name" value="cas_TM1812"/>
    <property type="match status" value="1"/>
</dbReference>
<gene>
    <name evidence="1" type="ORF">ENV35_02590</name>
</gene>
<accession>A0A7C3WQW7</accession>
<dbReference type="AlphaFoldDB" id="A0A7C3WQW7"/>
<evidence type="ECO:0000313" key="1">
    <source>
        <dbReference type="EMBL" id="HGB30750.1"/>
    </source>
</evidence>
<name>A0A7C3WQW7_9BACT</name>